<evidence type="ECO:0000313" key="11">
    <source>
        <dbReference type="EMBL" id="EXB59128.1"/>
    </source>
</evidence>
<comment type="function">
    <text evidence="6">Possesses 5'-&gt;3' exoribonuclease activity. Acts as an endogenous post-transcriptional gene silencing (PTGS) suppressor.</text>
</comment>
<keyword evidence="3 6" id="KW-0540">Nuclease</keyword>
<gene>
    <name evidence="11" type="ORF">L484_014623</name>
</gene>
<feature type="domain" description="Xrn1 N-terminal" evidence="9">
    <location>
        <begin position="1"/>
        <end position="250"/>
    </location>
</feature>
<evidence type="ECO:0000256" key="2">
    <source>
        <dbReference type="ARBA" id="ARBA00022664"/>
    </source>
</evidence>
<evidence type="ECO:0000256" key="4">
    <source>
        <dbReference type="ARBA" id="ARBA00022801"/>
    </source>
</evidence>
<dbReference type="InterPro" id="IPR027073">
    <property type="entry name" value="5_3_exoribonuclease"/>
</dbReference>
<dbReference type="AlphaFoldDB" id="W9R6M9"/>
<evidence type="ECO:0000256" key="8">
    <source>
        <dbReference type="SAM" id="MobiDB-lite"/>
    </source>
</evidence>
<reference evidence="12" key="1">
    <citation type="submission" date="2013-01" db="EMBL/GenBank/DDBJ databases">
        <title>Draft Genome Sequence of a Mulberry Tree, Morus notabilis C.K. Schneid.</title>
        <authorList>
            <person name="He N."/>
            <person name="Zhao S."/>
        </authorList>
    </citation>
    <scope>NUCLEOTIDE SEQUENCE</scope>
</reference>
<feature type="coiled-coil region" evidence="7">
    <location>
        <begin position="577"/>
        <end position="604"/>
    </location>
</feature>
<evidence type="ECO:0000256" key="3">
    <source>
        <dbReference type="ARBA" id="ARBA00022722"/>
    </source>
</evidence>
<dbReference type="GO" id="GO:0006397">
    <property type="term" value="P:mRNA processing"/>
    <property type="evidence" value="ECO:0007669"/>
    <property type="project" value="UniProtKB-UniRule"/>
</dbReference>
<keyword evidence="7" id="KW-0175">Coiled coil</keyword>
<evidence type="ECO:0000259" key="10">
    <source>
        <dbReference type="Pfam" id="PF17846"/>
    </source>
</evidence>
<dbReference type="InterPro" id="IPR004859">
    <property type="entry name" value="Xrn1_N"/>
</dbReference>
<feature type="domain" description="Xrn1 helical" evidence="10">
    <location>
        <begin position="302"/>
        <end position="697"/>
    </location>
</feature>
<dbReference type="Gene3D" id="3.40.50.12390">
    <property type="match status" value="1"/>
</dbReference>
<dbReference type="eggNOG" id="KOG2044">
    <property type="taxonomic scope" value="Eukaryota"/>
</dbReference>
<dbReference type="Pfam" id="PF17846">
    <property type="entry name" value="XRN_M"/>
    <property type="match status" value="1"/>
</dbReference>
<evidence type="ECO:0000259" key="9">
    <source>
        <dbReference type="Pfam" id="PF03159"/>
    </source>
</evidence>
<accession>W9R6M9</accession>
<proteinExistence type="inferred from homology"/>
<feature type="compositionally biased region" description="Low complexity" evidence="8">
    <location>
        <begin position="733"/>
        <end position="752"/>
    </location>
</feature>
<dbReference type="PIRSF" id="PIRSF037239">
    <property type="entry name" value="Exonuclease_Xrn2"/>
    <property type="match status" value="1"/>
</dbReference>
<organism evidence="11 12">
    <name type="scientific">Morus notabilis</name>
    <dbReference type="NCBI Taxonomy" id="981085"/>
    <lineage>
        <taxon>Eukaryota</taxon>
        <taxon>Viridiplantae</taxon>
        <taxon>Streptophyta</taxon>
        <taxon>Embryophyta</taxon>
        <taxon>Tracheophyta</taxon>
        <taxon>Spermatophyta</taxon>
        <taxon>Magnoliopsida</taxon>
        <taxon>eudicotyledons</taxon>
        <taxon>Gunneridae</taxon>
        <taxon>Pentapetalae</taxon>
        <taxon>rosids</taxon>
        <taxon>fabids</taxon>
        <taxon>Rosales</taxon>
        <taxon>Moraceae</taxon>
        <taxon>Moreae</taxon>
        <taxon>Morus</taxon>
    </lineage>
</organism>
<evidence type="ECO:0000256" key="6">
    <source>
        <dbReference type="PIRNR" id="PIRNR037239"/>
    </source>
</evidence>
<dbReference type="InterPro" id="IPR041412">
    <property type="entry name" value="Xrn1_helical"/>
</dbReference>
<dbReference type="Gene3D" id="1.25.40.1050">
    <property type="match status" value="1"/>
</dbReference>
<dbReference type="Pfam" id="PF03159">
    <property type="entry name" value="XRN_N"/>
    <property type="match status" value="1"/>
</dbReference>
<keyword evidence="12" id="KW-1185">Reference proteome</keyword>
<dbReference type="EMBL" id="KE344374">
    <property type="protein sequence ID" value="EXB59128.1"/>
    <property type="molecule type" value="Genomic_DNA"/>
</dbReference>
<dbReference type="InterPro" id="IPR017151">
    <property type="entry name" value="Xrn2/3/4"/>
</dbReference>
<name>W9R6M9_9ROSA</name>
<dbReference type="STRING" id="981085.W9R6M9"/>
<evidence type="ECO:0000256" key="5">
    <source>
        <dbReference type="ARBA" id="ARBA00022839"/>
    </source>
</evidence>
<comment type="similarity">
    <text evidence="1 6">Belongs to the 5'-3' exonuclease family. XRN2/RAT1 subfamily.</text>
</comment>
<dbReference type="CDD" id="cd18673">
    <property type="entry name" value="PIN_XRN1-2-like"/>
    <property type="match status" value="1"/>
</dbReference>
<dbReference type="GO" id="GO:0000956">
    <property type="term" value="P:nuclear-transcribed mRNA catabolic process"/>
    <property type="evidence" value="ECO:0007669"/>
    <property type="project" value="TreeGrafter"/>
</dbReference>
<dbReference type="EC" id="3.1.13.-" evidence="6"/>
<keyword evidence="5 6" id="KW-0269">Exonuclease</keyword>
<dbReference type="GO" id="GO:0004534">
    <property type="term" value="F:5'-3' RNA exonuclease activity"/>
    <property type="evidence" value="ECO:0007669"/>
    <property type="project" value="UniProtKB-UniRule"/>
</dbReference>
<evidence type="ECO:0000256" key="1">
    <source>
        <dbReference type="ARBA" id="ARBA00006994"/>
    </source>
</evidence>
<dbReference type="GO" id="GO:0003723">
    <property type="term" value="F:RNA binding"/>
    <property type="evidence" value="ECO:0007669"/>
    <property type="project" value="TreeGrafter"/>
</dbReference>
<dbReference type="PANTHER" id="PTHR12341:SF62">
    <property type="entry name" value="5'-3' EXORIBONUCLEASE 3-LIKE"/>
    <property type="match status" value="1"/>
</dbReference>
<keyword evidence="4 6" id="KW-0378">Hydrolase</keyword>
<dbReference type="GO" id="GO:0005634">
    <property type="term" value="C:nucleus"/>
    <property type="evidence" value="ECO:0007669"/>
    <property type="project" value="InterPro"/>
</dbReference>
<evidence type="ECO:0000313" key="12">
    <source>
        <dbReference type="Proteomes" id="UP000030645"/>
    </source>
</evidence>
<keyword evidence="2 6" id="KW-0507">mRNA processing</keyword>
<dbReference type="PANTHER" id="PTHR12341">
    <property type="entry name" value="5'-&gt;3' EXORIBONUCLEASE"/>
    <property type="match status" value="1"/>
</dbReference>
<evidence type="ECO:0000256" key="7">
    <source>
        <dbReference type="SAM" id="Coils"/>
    </source>
</evidence>
<feature type="region of interest" description="Disordered" evidence="8">
    <location>
        <begin position="717"/>
        <end position="765"/>
    </location>
</feature>
<dbReference type="Proteomes" id="UP000030645">
    <property type="component" value="Unassembled WGS sequence"/>
</dbReference>
<protein>
    <recommendedName>
        <fullName evidence="6">5'-3' exoribonuclease</fullName>
        <ecNumber evidence="6">3.1.13.-</ecNumber>
    </recommendedName>
</protein>
<sequence>MGIPSFYKWLVRKYPKIATNAVGEKGESVDGSSLPNPNGFEFDNLYLDMNEIIWDIFCPSDEEESSEPTTIEDGLNAIFQYIDSLFSIVRPRKLLYLAIDGVPPRAKWGQCCAGRFCTAKLREIEEEVEGRLRQQLEREGKQVLPELESELSVSVVITPGTEFMQKLSKALKSYVSSRLRSDLGWRNIKVILSDANVPEEGEQKIVAFIRRQRALQSYDPNTSHCIFGRDADFIILALAMHEVHVSILRKNHWNFKPDIDKRLSTAESTSIVTKPYQFVHLWILREYLELDFQIPDPPEDFQFDIERIIDDFVFMSFFVGNDFLPRTPSLKVDEIEDSEGGYIELSRVERFVSLVGSYENKIFRKRSHLEDRKPKRLLLTSNALEEDDTDDSMTNATNKLSTYSNLLKNTNELKEKVKENLRNSGLYGDGVDRVRLGATGYKERYYKERFSEKYRGDIETIRKDIVVKYTEGLLWTLLYYFQGPPSWTWYYPYRAGPFVSDLKGLSQIKIRFEKGSPLKPIENLMAIIPLSGVFALPKAYQALMKEDSPIIDPESCYEIERVIEGKRCVCQVPVIDEGRLLSEARKLENDLQDEEKERNTQRLDQLLVRCTHKLGSLILSFSEEQNEVKRAISLSDEIGGFIWLPLENTVTGNHVCNNNEDDSVLCVFYELPNDDPHIPCLVSRVKCPNKIVSESDIQERKLWHEYPLWNPNFSHKSTRRGAGWGKPNGGNNESSIEETSSSHADSASSSSHEPSHYFGPEWLAGRGKPINRDDARALANCTTERTNDQQQISMVQEDLMQGVSGQGIIRVAFGHQEMASHMTETNHGARVQILIVIAVMAEEEGNNVLPMSQLTDGDKALAFGC</sequence>